<dbReference type="AlphaFoldDB" id="X0V3J3"/>
<evidence type="ECO:0000313" key="1">
    <source>
        <dbReference type="EMBL" id="GAG12709.1"/>
    </source>
</evidence>
<organism evidence="1">
    <name type="scientific">marine sediment metagenome</name>
    <dbReference type="NCBI Taxonomy" id="412755"/>
    <lineage>
        <taxon>unclassified sequences</taxon>
        <taxon>metagenomes</taxon>
        <taxon>ecological metagenomes</taxon>
    </lineage>
</organism>
<dbReference type="Gene3D" id="3.90.1690.10">
    <property type="entry name" value="phage-related protein like domain"/>
    <property type="match status" value="1"/>
</dbReference>
<feature type="non-terminal residue" evidence="1">
    <location>
        <position position="1"/>
    </location>
</feature>
<comment type="caution">
    <text evidence="1">The sequence shown here is derived from an EMBL/GenBank/DDBJ whole genome shotgun (WGS) entry which is preliminary data.</text>
</comment>
<dbReference type="EMBL" id="BARS01020931">
    <property type="protein sequence ID" value="GAG12709.1"/>
    <property type="molecule type" value="Genomic_DNA"/>
</dbReference>
<gene>
    <name evidence="1" type="ORF">S01H1_33696</name>
</gene>
<accession>X0V3J3</accession>
<name>X0V3J3_9ZZZZ</name>
<sequence>ERAEWVYGTDSYAAFEYGYEEIVDNVEALENEDIFNEEQIAAEIARNQLLLAREKRVADAVFNATTFVAAADHESITTEWSNIACTAFANITTVHDKLFAKIGVPRSKCRLLINDIIFRNIMRATEVRADVKYTVAVDKLNAAQKASYLAEFLGIEGVDVVTSFADSTKLGVEEAVFARLWSSEYAMFYIPCPNAGSWKVPGLGRQPVYKKFSPDYRIESYDEDQSDSRIIRVREYRGEYINTVFGVLMDNMTA</sequence>
<dbReference type="InterPro" id="IPR053738">
    <property type="entry name" value="Lambda_capsid_assembly"/>
</dbReference>
<protein>
    <recommendedName>
        <fullName evidence="2">Capsid protein</fullName>
    </recommendedName>
</protein>
<proteinExistence type="predicted"/>
<evidence type="ECO:0008006" key="2">
    <source>
        <dbReference type="Google" id="ProtNLM"/>
    </source>
</evidence>
<reference evidence="1" key="1">
    <citation type="journal article" date="2014" name="Front. Microbiol.">
        <title>High frequency of phylogenetically diverse reductive dehalogenase-homologous genes in deep subseafloor sedimentary metagenomes.</title>
        <authorList>
            <person name="Kawai M."/>
            <person name="Futagami T."/>
            <person name="Toyoda A."/>
            <person name="Takaki Y."/>
            <person name="Nishi S."/>
            <person name="Hori S."/>
            <person name="Arai W."/>
            <person name="Tsubouchi T."/>
            <person name="Morono Y."/>
            <person name="Uchiyama I."/>
            <person name="Ito T."/>
            <person name="Fujiyama A."/>
            <person name="Inagaki F."/>
            <person name="Takami H."/>
        </authorList>
    </citation>
    <scope>NUCLEOTIDE SEQUENCE</scope>
    <source>
        <strain evidence="1">Expedition CK06-06</strain>
    </source>
</reference>